<sequence>MYNICAKCQGRKLLCGLPKCPILDRINALKAAYMRVKGSAVFGATPPSAVVGEAGWPEVRVYLGEPPEIRGDEAKGFEDPKLLWGKPLEDILRLRSYMAFGFKRARRPWELGELPLIAVSERPVDVEMKFAKSPETAVKFDLREKPMGPRAPLETIRVDENPRVPAPLDSAMADDLGAGEAAVELYTKGVDLYIIQRAFALGLLGARHRRRLVPSRWAITAVDEAIGDHLAERVRYAGEVGEPLYGYAEYLDNRYLVLIEPGPLRFYYLERWVSRRTIEVEVREDALGRRSSLDGGYEAARLAILEKLAAMRRRGVVYIIRRIGPGYYTSVGNWQIRETLRRLKLGRLDEGFKNAVEAVGADPRRLARRSATLDAFLTHEK</sequence>
<accession>A0ACC6V0A4</accession>
<proteinExistence type="predicted"/>
<gene>
    <name evidence="1" type="ORF">TU35_004340</name>
</gene>
<dbReference type="Proteomes" id="UP000033636">
    <property type="component" value="Unassembled WGS sequence"/>
</dbReference>
<protein>
    <submittedName>
        <fullName evidence="1">Uncharacterized protein</fullName>
    </submittedName>
</protein>
<name>A0ACC6V0A4_9CREN</name>
<comment type="caution">
    <text evidence="1">The sequence shown here is derived from an EMBL/GenBank/DDBJ whole genome shotgun (WGS) entry which is preliminary data.</text>
</comment>
<dbReference type="EMBL" id="JZWT02000009">
    <property type="protein sequence ID" value="MFB6490472.1"/>
    <property type="molecule type" value="Genomic_DNA"/>
</dbReference>
<reference evidence="1" key="1">
    <citation type="submission" date="2024-07" db="EMBL/GenBank/DDBJ databases">
        <title>Metagenome and Metagenome-Assembled Genomes of Archaea from a hot spring from the geothermal field of Los Azufres, Mexico.</title>
        <authorList>
            <person name="Marin-Paredes R."/>
            <person name="Martinez-Romero E."/>
            <person name="Servin-Garciduenas L.E."/>
        </authorList>
    </citation>
    <scope>NUCLEOTIDE SEQUENCE</scope>
</reference>
<evidence type="ECO:0000313" key="1">
    <source>
        <dbReference type="EMBL" id="MFB6490472.1"/>
    </source>
</evidence>
<evidence type="ECO:0000313" key="2">
    <source>
        <dbReference type="Proteomes" id="UP000033636"/>
    </source>
</evidence>
<organism evidence="1 2">
    <name type="scientific">Thermoproteus sp. AZ2</name>
    <dbReference type="NCBI Taxonomy" id="1609232"/>
    <lineage>
        <taxon>Archaea</taxon>
        <taxon>Thermoproteota</taxon>
        <taxon>Thermoprotei</taxon>
        <taxon>Thermoproteales</taxon>
        <taxon>Thermoproteaceae</taxon>
        <taxon>Thermoproteus</taxon>
    </lineage>
</organism>